<gene>
    <name evidence="1" type="ORF">GALL_507130</name>
</gene>
<name>A0A1J5P935_9ZZZZ</name>
<dbReference type="EMBL" id="MLJW01005755">
    <property type="protein sequence ID" value="OIQ67706.1"/>
    <property type="molecule type" value="Genomic_DNA"/>
</dbReference>
<sequence length="137" mass="15931">MGRLIERGRAPTVGRRPVCGKHFGLGWGFGLNRQVHNLAHQSLVRSFHFPHGHLLRVGYKATPPRFLEQQHADRQGARRRSPRQAGFGLWRGVVLRLIGNRLGRDDFAVYRYFGKERGHLDYSAGCFWPRFLERTIW</sequence>
<proteinExistence type="predicted"/>
<evidence type="ECO:0000313" key="1">
    <source>
        <dbReference type="EMBL" id="OIQ67706.1"/>
    </source>
</evidence>
<organism evidence="1">
    <name type="scientific">mine drainage metagenome</name>
    <dbReference type="NCBI Taxonomy" id="410659"/>
    <lineage>
        <taxon>unclassified sequences</taxon>
        <taxon>metagenomes</taxon>
        <taxon>ecological metagenomes</taxon>
    </lineage>
</organism>
<comment type="caution">
    <text evidence="1">The sequence shown here is derived from an EMBL/GenBank/DDBJ whole genome shotgun (WGS) entry which is preliminary data.</text>
</comment>
<reference evidence="1" key="1">
    <citation type="submission" date="2016-10" db="EMBL/GenBank/DDBJ databases">
        <title>Sequence of Gallionella enrichment culture.</title>
        <authorList>
            <person name="Poehlein A."/>
            <person name="Muehling M."/>
            <person name="Daniel R."/>
        </authorList>
    </citation>
    <scope>NUCLEOTIDE SEQUENCE</scope>
</reference>
<accession>A0A1J5P935</accession>
<dbReference type="AlphaFoldDB" id="A0A1J5P935"/>
<protein>
    <submittedName>
        <fullName evidence="1">Uncharacterized protein</fullName>
    </submittedName>
</protein>